<evidence type="ECO:0000313" key="2">
    <source>
        <dbReference type="Proteomes" id="UP000095247"/>
    </source>
</evidence>
<accession>A0A1E5NCN2</accession>
<dbReference type="EMBL" id="MDCO01000012">
    <property type="protein sequence ID" value="OEJ13915.1"/>
    <property type="molecule type" value="Genomic_DNA"/>
</dbReference>
<organism evidence="1 2">
    <name type="scientific">Brachyspira hampsonii</name>
    <dbReference type="NCBI Taxonomy" id="1287055"/>
    <lineage>
        <taxon>Bacteria</taxon>
        <taxon>Pseudomonadati</taxon>
        <taxon>Spirochaetota</taxon>
        <taxon>Spirochaetia</taxon>
        <taxon>Brachyspirales</taxon>
        <taxon>Brachyspiraceae</taxon>
        <taxon>Brachyspira</taxon>
    </lineage>
</organism>
<gene>
    <name evidence="1" type="ORF">BFL38_04025</name>
</gene>
<dbReference type="AlphaFoldDB" id="A0A1E5NCN2"/>
<proteinExistence type="predicted"/>
<comment type="caution">
    <text evidence="1">The sequence shown here is derived from an EMBL/GenBank/DDBJ whole genome shotgun (WGS) entry which is preliminary data.</text>
</comment>
<reference evidence="1 2" key="1">
    <citation type="submission" date="2016-08" db="EMBL/GenBank/DDBJ databases">
        <title>Characterization and recognition of Brachyspira hampsonii sp. nov., a novel intestinal spirochete that is pathogenic to pigs.</title>
        <authorList>
            <person name="Mirajkar N."/>
            <person name="La T."/>
            <person name="Phillips N."/>
            <person name="Hampson D."/>
            <person name="Gebhart C."/>
        </authorList>
    </citation>
    <scope>NUCLEOTIDE SEQUENCE [LARGE SCALE GENOMIC DNA]</scope>
    <source>
        <strain evidence="1 2">P280/1</strain>
    </source>
</reference>
<protein>
    <submittedName>
        <fullName evidence="1">Uncharacterized protein</fullName>
    </submittedName>
</protein>
<name>A0A1E5NCN2_9SPIR</name>
<dbReference type="PROSITE" id="PS51257">
    <property type="entry name" value="PROKAR_LIPOPROTEIN"/>
    <property type="match status" value="1"/>
</dbReference>
<sequence>MKTFLKTISIILIIIFCILSLSCSNDITKTGDGINTKYAGKYSAEINRKYQNGNIEQARAAFTINNDGSLTGLITYYGGSPSENIELSKGNITRISDNSYSAEQNFIGLKKYTFTFNDNILELNIVNEDNSVTSGQLIKSN</sequence>
<dbReference type="RefSeq" id="WP_069727217.1">
    <property type="nucleotide sequence ID" value="NZ_MDCO01000012.1"/>
</dbReference>
<dbReference type="Proteomes" id="UP000095247">
    <property type="component" value="Unassembled WGS sequence"/>
</dbReference>
<evidence type="ECO:0000313" key="1">
    <source>
        <dbReference type="EMBL" id="OEJ13915.1"/>
    </source>
</evidence>